<evidence type="ECO:0000256" key="1">
    <source>
        <dbReference type="SAM" id="MobiDB-lite"/>
    </source>
</evidence>
<dbReference type="EMBL" id="KZ998402">
    <property type="protein sequence ID" value="RKO86191.1"/>
    <property type="molecule type" value="Genomic_DNA"/>
</dbReference>
<keyword evidence="3" id="KW-1185">Reference proteome</keyword>
<proteinExistence type="predicted"/>
<reference evidence="3" key="1">
    <citation type="journal article" date="2018" name="Nat. Microbiol.">
        <title>Leveraging single-cell genomics to expand the fungal tree of life.</title>
        <authorList>
            <person name="Ahrendt S.R."/>
            <person name="Quandt C.A."/>
            <person name="Ciobanu D."/>
            <person name="Clum A."/>
            <person name="Salamov A."/>
            <person name="Andreopoulos B."/>
            <person name="Cheng J.F."/>
            <person name="Woyke T."/>
            <person name="Pelin A."/>
            <person name="Henrissat B."/>
            <person name="Reynolds N.K."/>
            <person name="Benny G.L."/>
            <person name="Smith M.E."/>
            <person name="James T.Y."/>
            <person name="Grigoriev I.V."/>
        </authorList>
    </citation>
    <scope>NUCLEOTIDE SEQUENCE [LARGE SCALE GENOMIC DNA]</scope>
</reference>
<feature type="compositionally biased region" description="Polar residues" evidence="1">
    <location>
        <begin position="316"/>
        <end position="329"/>
    </location>
</feature>
<gene>
    <name evidence="2" type="ORF">BDK51DRAFT_25537</name>
</gene>
<dbReference type="AlphaFoldDB" id="A0A4P9W1W5"/>
<organism evidence="2 3">
    <name type="scientific">Blyttiomyces helicus</name>
    <dbReference type="NCBI Taxonomy" id="388810"/>
    <lineage>
        <taxon>Eukaryota</taxon>
        <taxon>Fungi</taxon>
        <taxon>Fungi incertae sedis</taxon>
        <taxon>Chytridiomycota</taxon>
        <taxon>Chytridiomycota incertae sedis</taxon>
        <taxon>Chytridiomycetes</taxon>
        <taxon>Chytridiomycetes incertae sedis</taxon>
        <taxon>Blyttiomyces</taxon>
    </lineage>
</organism>
<name>A0A4P9W1W5_9FUNG</name>
<feature type="region of interest" description="Disordered" evidence="1">
    <location>
        <begin position="447"/>
        <end position="481"/>
    </location>
</feature>
<evidence type="ECO:0000313" key="2">
    <source>
        <dbReference type="EMBL" id="RKO86191.1"/>
    </source>
</evidence>
<accession>A0A4P9W1W5</accession>
<sequence>MNYGGKTGAMENKTSLNRYCLQCSLQSLRGYLIAVFILCLIKITPHPECDHIECPTNHVRTAIMSAPVLADFGIDTTMQGTAVCDSEDLTPSASIAIRVVNFAKISCDTAVAIRAPHESTTSKATRLTPKCLFTANDQAPTTQKKVTCALGVPSAILWAPPSQPQTRPVLICCSHLFTWASGTLCIIDITGRKDGWKYCIIFTHHLKHFAYTVLLAGSTVKQLGAVNPAHRRRTEFISAPTQEYYQLLVIRHQTTVLSTQYRMSEQTNHTIMESASSMVANTDLSSAIWADTARHKEDSQQSEQTPSLWPKPHPHSLQSTVWRQAQSNTRPREATPVSHHSALSVLYAALSHTIRTKEPKTIEVTISGFEVPNGKLPSSLNTPHTSSVAPGRWVHSMQAGAPSAVAGCSSNMPDIFDEGVNTWTPEENTQPMEHLSSLAALRVISHQPSPNQIGQEQNQLHLRPPPTSPEKHYYKQEDMSE</sequence>
<protein>
    <submittedName>
        <fullName evidence="2">Uncharacterized protein</fullName>
    </submittedName>
</protein>
<feature type="region of interest" description="Disordered" evidence="1">
    <location>
        <begin position="292"/>
        <end position="338"/>
    </location>
</feature>
<feature type="compositionally biased region" description="Basic and acidic residues" evidence="1">
    <location>
        <begin position="469"/>
        <end position="481"/>
    </location>
</feature>
<dbReference type="Proteomes" id="UP000269721">
    <property type="component" value="Unassembled WGS sequence"/>
</dbReference>
<evidence type="ECO:0000313" key="3">
    <source>
        <dbReference type="Proteomes" id="UP000269721"/>
    </source>
</evidence>
<feature type="compositionally biased region" description="Polar residues" evidence="1">
    <location>
        <begin position="447"/>
        <end position="460"/>
    </location>
</feature>